<gene>
    <name evidence="4" type="ORF">CALCODRAFT_480424</name>
</gene>
<protein>
    <recommendedName>
        <fullName evidence="6">CoA-dependent acyltransferase</fullName>
    </recommendedName>
</protein>
<feature type="region of interest" description="Disordered" evidence="3">
    <location>
        <begin position="1"/>
        <end position="29"/>
    </location>
</feature>
<organism evidence="4 5">
    <name type="scientific">Calocera cornea HHB12733</name>
    <dbReference type="NCBI Taxonomy" id="1353952"/>
    <lineage>
        <taxon>Eukaryota</taxon>
        <taxon>Fungi</taxon>
        <taxon>Dikarya</taxon>
        <taxon>Basidiomycota</taxon>
        <taxon>Agaricomycotina</taxon>
        <taxon>Dacrymycetes</taxon>
        <taxon>Dacrymycetales</taxon>
        <taxon>Dacrymycetaceae</taxon>
        <taxon>Calocera</taxon>
    </lineage>
</organism>
<dbReference type="InterPro" id="IPR009992">
    <property type="entry name" value="Tri3/Sat12/Sat16/Mac1"/>
</dbReference>
<dbReference type="InterPro" id="IPR023213">
    <property type="entry name" value="CAT-like_dom_sf"/>
</dbReference>
<dbReference type="GO" id="GO:0043386">
    <property type="term" value="P:mycotoxin biosynthetic process"/>
    <property type="evidence" value="ECO:0007669"/>
    <property type="project" value="InterPro"/>
</dbReference>
<dbReference type="Proteomes" id="UP000076842">
    <property type="component" value="Unassembled WGS sequence"/>
</dbReference>
<name>A0A165IM81_9BASI</name>
<evidence type="ECO:0000256" key="3">
    <source>
        <dbReference type="SAM" id="MobiDB-lite"/>
    </source>
</evidence>
<reference evidence="4 5" key="1">
    <citation type="journal article" date="2016" name="Mol. Biol. Evol.">
        <title>Comparative Genomics of Early-Diverging Mushroom-Forming Fungi Provides Insights into the Origins of Lignocellulose Decay Capabilities.</title>
        <authorList>
            <person name="Nagy L.G."/>
            <person name="Riley R."/>
            <person name="Tritt A."/>
            <person name="Adam C."/>
            <person name="Daum C."/>
            <person name="Floudas D."/>
            <person name="Sun H."/>
            <person name="Yadav J.S."/>
            <person name="Pangilinan J."/>
            <person name="Larsson K.H."/>
            <person name="Matsuura K."/>
            <person name="Barry K."/>
            <person name="Labutti K."/>
            <person name="Kuo R."/>
            <person name="Ohm R.A."/>
            <person name="Bhattacharya S.S."/>
            <person name="Shirouzu T."/>
            <person name="Yoshinaga Y."/>
            <person name="Martin F.M."/>
            <person name="Grigoriev I.V."/>
            <person name="Hibbett D.S."/>
        </authorList>
    </citation>
    <scope>NUCLEOTIDE SEQUENCE [LARGE SCALE GENOMIC DNA]</scope>
    <source>
        <strain evidence="4 5">HHB12733</strain>
    </source>
</reference>
<dbReference type="PANTHER" id="PTHR42034:SF2">
    <property type="entry name" value="ACYL-COA-DEPENDENT ACYLTRANSFERASE MAC1"/>
    <property type="match status" value="1"/>
</dbReference>
<evidence type="ECO:0008006" key="6">
    <source>
        <dbReference type="Google" id="ProtNLM"/>
    </source>
</evidence>
<dbReference type="PANTHER" id="PTHR42034">
    <property type="entry name" value="CHROMOSOME 7, WHOLE GENOME SHOTGUN SEQUENCE-RELATED"/>
    <property type="match status" value="1"/>
</dbReference>
<evidence type="ECO:0000313" key="4">
    <source>
        <dbReference type="EMBL" id="KZT60759.1"/>
    </source>
</evidence>
<keyword evidence="2" id="KW-0808">Transferase</keyword>
<dbReference type="AlphaFoldDB" id="A0A165IM81"/>
<dbReference type="Gene3D" id="3.30.559.10">
    <property type="entry name" value="Chloramphenicol acetyltransferase-like domain"/>
    <property type="match status" value="1"/>
</dbReference>
<dbReference type="InParanoid" id="A0A165IM81"/>
<sequence length="499" mass="56330">MATADIPPHDFNRHQWRSSSEDPKTYQREPSGTEVLMDMENRLNHGEFTLFLGLELDFRMDISLTEFEHLAREAWIALRFQVPTIAARTPVPATNRAIITYRIPDSLAELEDWANRTLRPARDCDSVDTLRHEVGNRYISDPNGDQVFLYVVSKDGRPTGFLFQASHVIIDGKGTKILMDIYLRNILVPVLAEEVKLDLSSFKWGLEVENLLPCVSEILVPHEPREGPEYDKTMQEVLGGYASEFPKMYPLKPRAEPGPGPTRHVQRLFTPQESDQIRAAVRAHGFTVSQIFLAALNLVVATDNPPTSETPADAAFVYYGIVNNRSDRLIAPYSGRDGYPGYCLGVSVLSFPVDMLRNKTDFFDKALLLDMAEQVKQAYKKQQQYPALLAIQSQICDIMLSPFFAGAPPAPPPGGPFFAGDGITEHHFEHEYKDSGGREVVSVKSIFTSVNMTDPAFFRVSSWRDRLQADLDVNERVVPVEVANEWMENWMKLVKLILL</sequence>
<keyword evidence="5" id="KW-1185">Reference proteome</keyword>
<feature type="compositionally biased region" description="Basic and acidic residues" evidence="3">
    <location>
        <begin position="7"/>
        <end position="27"/>
    </location>
</feature>
<evidence type="ECO:0000256" key="2">
    <source>
        <dbReference type="ARBA" id="ARBA00022679"/>
    </source>
</evidence>
<dbReference type="SUPFAM" id="SSF52777">
    <property type="entry name" value="CoA-dependent acyltransferases"/>
    <property type="match status" value="1"/>
</dbReference>
<dbReference type="OrthoDB" id="2548233at2759"/>
<evidence type="ECO:0000256" key="1">
    <source>
        <dbReference type="ARBA" id="ARBA00006439"/>
    </source>
</evidence>
<comment type="similarity">
    <text evidence="1">Belongs to the trichothecene O-acetyltransferase family.</text>
</comment>
<accession>A0A165IM81</accession>
<proteinExistence type="inferred from homology"/>
<evidence type="ECO:0000313" key="5">
    <source>
        <dbReference type="Proteomes" id="UP000076842"/>
    </source>
</evidence>
<dbReference type="EMBL" id="KV423928">
    <property type="protein sequence ID" value="KZT60759.1"/>
    <property type="molecule type" value="Genomic_DNA"/>
</dbReference>
<dbReference type="GO" id="GO:0016407">
    <property type="term" value="F:acetyltransferase activity"/>
    <property type="evidence" value="ECO:0007669"/>
    <property type="project" value="InterPro"/>
</dbReference>
<dbReference type="Gene3D" id="3.30.559.30">
    <property type="entry name" value="Nonribosomal peptide synthetase, condensation domain"/>
    <property type="match status" value="1"/>
</dbReference>
<dbReference type="Pfam" id="PF07428">
    <property type="entry name" value="Tri3"/>
    <property type="match status" value="1"/>
</dbReference>